<evidence type="ECO:0000256" key="1">
    <source>
        <dbReference type="ARBA" id="ARBA00022679"/>
    </source>
</evidence>
<evidence type="ECO:0000313" key="3">
    <source>
        <dbReference type="EMBL" id="CAA6830648.1"/>
    </source>
</evidence>
<reference evidence="3" key="1">
    <citation type="submission" date="2020-01" db="EMBL/GenBank/DDBJ databases">
        <authorList>
            <person name="Meier V. D."/>
            <person name="Meier V D."/>
        </authorList>
    </citation>
    <scope>NUCLEOTIDE SEQUENCE</scope>
    <source>
        <strain evidence="3">HLG_WM_MAG_09</strain>
    </source>
</reference>
<gene>
    <name evidence="3" type="ORF">HELGO_WM26310</name>
</gene>
<evidence type="ECO:0000259" key="2">
    <source>
        <dbReference type="Pfam" id="PF14306"/>
    </source>
</evidence>
<dbReference type="InterPro" id="IPR025980">
    <property type="entry name" value="ATP-Sase_PUA-like_dom"/>
</dbReference>
<protein>
    <submittedName>
        <fullName evidence="3">ATP-sulfurylase</fullName>
    </submittedName>
</protein>
<dbReference type="InterPro" id="IPR014729">
    <property type="entry name" value="Rossmann-like_a/b/a_fold"/>
</dbReference>
<keyword evidence="1" id="KW-0808">Transferase</keyword>
<sequence length="291" mass="32013">MTILNKSLSEKSLATLDLFLSGALAPLEGYLDLDDHINVLTNHRLANGFLWPLAFSLELTVAEKLQAQLTGRIALLGDEDRMLAEVKVSSVYRLPKEVAEAAGKDPQTWYASGTVAATGKVLHPAFNSIRHHAPALGKQLRGSGWKSIIAVHAAEELNTGEMKQACEWLKSSPDKVGGVLLQIDADDRDPALHQQMREIRSQVRCNAAKQIKLNLLPEIEELDSVRRVLLQALIARNFGATGFLISPATPRLTQRWLLQHQDEIGLELILVKRSGLRTEINTGETSIKQAA</sequence>
<dbReference type="Gene3D" id="3.10.400.10">
    <property type="entry name" value="Sulfate adenylyltransferase"/>
    <property type="match status" value="1"/>
</dbReference>
<organism evidence="3">
    <name type="scientific">uncultured Thiotrichaceae bacterium</name>
    <dbReference type="NCBI Taxonomy" id="298394"/>
    <lineage>
        <taxon>Bacteria</taxon>
        <taxon>Pseudomonadati</taxon>
        <taxon>Pseudomonadota</taxon>
        <taxon>Gammaproteobacteria</taxon>
        <taxon>Thiotrichales</taxon>
        <taxon>Thiotrichaceae</taxon>
        <taxon>environmental samples</taxon>
    </lineage>
</organism>
<dbReference type="SUPFAM" id="SSF88697">
    <property type="entry name" value="PUA domain-like"/>
    <property type="match status" value="1"/>
</dbReference>
<dbReference type="PANTHER" id="PTHR42700">
    <property type="entry name" value="SULFATE ADENYLYLTRANSFERASE"/>
    <property type="match status" value="1"/>
</dbReference>
<dbReference type="InterPro" id="IPR050512">
    <property type="entry name" value="Sulf_AdTrans/APS_kinase"/>
</dbReference>
<dbReference type="InterPro" id="IPR015947">
    <property type="entry name" value="PUA-like_sf"/>
</dbReference>
<dbReference type="GO" id="GO:0019379">
    <property type="term" value="P:sulfate assimilation, phosphoadenylyl sulfate reduction by phosphoadenylyl-sulfate reductase (thioredoxin)"/>
    <property type="evidence" value="ECO:0007669"/>
    <property type="project" value="TreeGrafter"/>
</dbReference>
<dbReference type="Pfam" id="PF14306">
    <property type="entry name" value="PUA_2"/>
    <property type="match status" value="1"/>
</dbReference>
<dbReference type="GO" id="GO:0004781">
    <property type="term" value="F:sulfate adenylyltransferase (ATP) activity"/>
    <property type="evidence" value="ECO:0007669"/>
    <property type="project" value="TreeGrafter"/>
</dbReference>
<feature type="domain" description="ATP-sulfurylase PUA-like" evidence="2">
    <location>
        <begin position="7"/>
        <end position="98"/>
    </location>
</feature>
<dbReference type="PANTHER" id="PTHR42700:SF1">
    <property type="entry name" value="SULFATE ADENYLYLTRANSFERASE"/>
    <property type="match status" value="1"/>
</dbReference>
<dbReference type="GO" id="GO:0005737">
    <property type="term" value="C:cytoplasm"/>
    <property type="evidence" value="ECO:0007669"/>
    <property type="project" value="TreeGrafter"/>
</dbReference>
<dbReference type="Gene3D" id="3.40.50.620">
    <property type="entry name" value="HUPs"/>
    <property type="match status" value="1"/>
</dbReference>
<dbReference type="EMBL" id="CACVAT010000612">
    <property type="protein sequence ID" value="CAA6830648.1"/>
    <property type="molecule type" value="Genomic_DNA"/>
</dbReference>
<name>A0A6S6UFA4_9GAMM</name>
<dbReference type="GO" id="GO:0010134">
    <property type="term" value="P:sulfate assimilation via adenylyl sulfate reduction"/>
    <property type="evidence" value="ECO:0007669"/>
    <property type="project" value="TreeGrafter"/>
</dbReference>
<proteinExistence type="predicted"/>
<dbReference type="AlphaFoldDB" id="A0A6S6UFA4"/>
<accession>A0A6S6UFA4</accession>